<accession>A0A6L2MQ86</accession>
<dbReference type="GO" id="GO:0003964">
    <property type="term" value="F:RNA-directed DNA polymerase activity"/>
    <property type="evidence" value="ECO:0007669"/>
    <property type="project" value="UniProtKB-KW"/>
</dbReference>
<dbReference type="CDD" id="cd09272">
    <property type="entry name" value="RNase_HI_RT_Ty1"/>
    <property type="match status" value="1"/>
</dbReference>
<evidence type="ECO:0000256" key="1">
    <source>
        <dbReference type="SAM" id="Coils"/>
    </source>
</evidence>
<sequence>MRIEQYFLMTDYSLWEVILNGDSLVPTRIVEGVVQPVAPTTAKQKLARKNELKARGTLLMALPDKHQLKFNSHKDAKTLMEAIEKRLDQIHDRLQKLVSQLKIHGVSLSQEDVNLKFLRSLPSEWKTHTLIWRNKTDLEDKSLDDLFNSLKIYESKVKHSSSIGTDSHNLAFVSSTSTDSTTDSVSVDVSVFAVGTKLSASTLPNVHSLSNAVIYSFFASQSSSPQLDNENLKHIDVDDLEEMDLKWQIAMLTMRARSGCSRHMTRNMSYLSDFEERNGGYVAFGGNPKGGKITRKDSLLPIPFWAEAVNTACYVQNRVLVTKPHNKTPYELLHGRLPSIGFMRPFGCPDTIINTLDPLGKFQEKADEGFLVGYSVCNIEKVGEEGTQTYMLFLVLFDGSTNSQNNNKDAIIDGKEHDDDIQKSVSPNIHSSISGAQSRKQCDKTENKDKGKSPVVTIINAEFEECDNNSSNEVNAASSLVFTTGHNFINSTNDFSAAGPSNAAIPNLKNLTHSDDADAVGVEADINNLESIISVSPIPTSRIHKDHPTSQIIGDLSSTTQTRKNQTNSNVGFQDTKKVGEEGTQSYVLFPVLSDGSTNPNNNNKDAHTDGKKHDDDIQKSMSSDIHSSSYGVQTRKQGDKAENKDKVNAAGSLVSAAGLNFINSTNDFSAAGPSNAAMPNLEDLSHNADDVGAEADINNMESIISVSPIPTTRIHKDHPTSQIIGDLSSTTQTRSMAREVRDQGFEDQEYPDKVYKVVKALYGLHQAPRGKSASTPIDAEKPLLKDSDGKDVDMHTYRSMIGSLMYLTSSRPDIMFAVYVSARFQVTPKLSHLNAVKRIFRYLKGKPCLGLWYPKDSPFDLVAYSNSDYAGASLDRKSTTGGCQFLGCRLISWQCKKQTVVTTSSTEAEYVAAASGCAQVLWISVRLLIGGEEQEVAFQILKDKLCNAPILALLDGPKDFVVYCDVSAIGLGYGLMQGGQLIGPELVQETTEKISQIKDRLKVARDHQKSYPDKRRKPLEFSVGDYVLLKVSLWKGVVRFRKKEKLAPRFVGPFEIVEIVGLVAYRLDLPEELNGVHDTFHVSNLKKCLADPTLQVPLDEIQVDAKFNFMEEPVEILEGEFKKLKQSRIAIVKVRWNSKYGPEFTWEREDQMKLKYPHLYSNVSS</sequence>
<dbReference type="InterPro" id="IPR056924">
    <property type="entry name" value="SH3_Tf2-1"/>
</dbReference>
<feature type="region of interest" description="Disordered" evidence="2">
    <location>
        <begin position="591"/>
        <end position="645"/>
    </location>
</feature>
<dbReference type="AlphaFoldDB" id="A0A6L2MQ86"/>
<reference evidence="5" key="1">
    <citation type="journal article" date="2019" name="Sci. Rep.">
        <title>Draft genome of Tanacetum cinerariifolium, the natural source of mosquito coil.</title>
        <authorList>
            <person name="Yamashiro T."/>
            <person name="Shiraishi A."/>
            <person name="Satake H."/>
            <person name="Nakayama K."/>
        </authorList>
    </citation>
    <scope>NUCLEOTIDE SEQUENCE</scope>
</reference>
<evidence type="ECO:0000259" key="4">
    <source>
        <dbReference type="Pfam" id="PF24626"/>
    </source>
</evidence>
<feature type="coiled-coil region" evidence="1">
    <location>
        <begin position="73"/>
        <end position="100"/>
    </location>
</feature>
<dbReference type="PANTHER" id="PTHR11439:SF495">
    <property type="entry name" value="REVERSE TRANSCRIPTASE, RNA-DEPENDENT DNA POLYMERASE-RELATED"/>
    <property type="match status" value="1"/>
</dbReference>
<feature type="domain" description="Reverse transcriptase/retrotransposon-derived protein RNase H-like" evidence="3">
    <location>
        <begin position="933"/>
        <end position="981"/>
    </location>
</feature>
<dbReference type="PANTHER" id="PTHR11439">
    <property type="entry name" value="GAG-POL-RELATED RETROTRANSPOSON"/>
    <property type="match status" value="1"/>
</dbReference>
<keyword evidence="5" id="KW-0695">RNA-directed DNA polymerase</keyword>
<dbReference type="SUPFAM" id="SSF56672">
    <property type="entry name" value="DNA/RNA polymerases"/>
    <property type="match status" value="1"/>
</dbReference>
<dbReference type="Pfam" id="PF17919">
    <property type="entry name" value="RT_RNaseH_2"/>
    <property type="match status" value="1"/>
</dbReference>
<proteinExistence type="predicted"/>
<feature type="compositionally biased region" description="Basic and acidic residues" evidence="2">
    <location>
        <begin position="605"/>
        <end position="619"/>
    </location>
</feature>
<evidence type="ECO:0000256" key="2">
    <source>
        <dbReference type="SAM" id="MobiDB-lite"/>
    </source>
</evidence>
<dbReference type="EMBL" id="BKCJ010006902">
    <property type="protein sequence ID" value="GEU74524.1"/>
    <property type="molecule type" value="Genomic_DNA"/>
</dbReference>
<dbReference type="Pfam" id="PF14223">
    <property type="entry name" value="Retrotran_gag_2"/>
    <property type="match status" value="1"/>
</dbReference>
<dbReference type="SUPFAM" id="SSF53098">
    <property type="entry name" value="Ribonuclease H-like"/>
    <property type="match status" value="1"/>
</dbReference>
<feature type="compositionally biased region" description="Basic and acidic residues" evidence="2">
    <location>
        <begin position="440"/>
        <end position="452"/>
    </location>
</feature>
<keyword evidence="1" id="KW-0175">Coiled coil</keyword>
<dbReference type="Pfam" id="PF24626">
    <property type="entry name" value="SH3_Tf2-1"/>
    <property type="match status" value="1"/>
</dbReference>
<feature type="region of interest" description="Disordered" evidence="2">
    <location>
        <begin position="420"/>
        <end position="453"/>
    </location>
</feature>
<name>A0A6L2MQ86_TANCI</name>
<feature type="compositionally biased region" description="Polar residues" evidence="2">
    <location>
        <begin position="423"/>
        <end position="439"/>
    </location>
</feature>
<organism evidence="5">
    <name type="scientific">Tanacetum cinerariifolium</name>
    <name type="common">Dalmatian daisy</name>
    <name type="synonym">Chrysanthemum cinerariifolium</name>
    <dbReference type="NCBI Taxonomy" id="118510"/>
    <lineage>
        <taxon>Eukaryota</taxon>
        <taxon>Viridiplantae</taxon>
        <taxon>Streptophyta</taxon>
        <taxon>Embryophyta</taxon>
        <taxon>Tracheophyta</taxon>
        <taxon>Spermatophyta</taxon>
        <taxon>Magnoliopsida</taxon>
        <taxon>eudicotyledons</taxon>
        <taxon>Gunneridae</taxon>
        <taxon>Pentapetalae</taxon>
        <taxon>asterids</taxon>
        <taxon>campanulids</taxon>
        <taxon>Asterales</taxon>
        <taxon>Asteraceae</taxon>
        <taxon>Asteroideae</taxon>
        <taxon>Anthemideae</taxon>
        <taxon>Anthemidinae</taxon>
        <taxon>Tanacetum</taxon>
    </lineage>
</organism>
<dbReference type="InterPro" id="IPR043502">
    <property type="entry name" value="DNA/RNA_pol_sf"/>
</dbReference>
<feature type="region of interest" description="Disordered" evidence="2">
    <location>
        <begin position="540"/>
        <end position="578"/>
    </location>
</feature>
<dbReference type="InterPro" id="IPR041577">
    <property type="entry name" value="RT_RNaseH_2"/>
</dbReference>
<feature type="compositionally biased region" description="Polar residues" evidence="2">
    <location>
        <begin position="595"/>
        <end position="604"/>
    </location>
</feature>
<keyword evidence="5" id="KW-0548">Nucleotidyltransferase</keyword>
<keyword evidence="5" id="KW-0808">Transferase</keyword>
<evidence type="ECO:0000313" key="5">
    <source>
        <dbReference type="EMBL" id="GEU74524.1"/>
    </source>
</evidence>
<feature type="compositionally biased region" description="Polar residues" evidence="2">
    <location>
        <begin position="620"/>
        <end position="636"/>
    </location>
</feature>
<comment type="caution">
    <text evidence="5">The sequence shown here is derived from an EMBL/GenBank/DDBJ whole genome shotgun (WGS) entry which is preliminary data.</text>
</comment>
<protein>
    <submittedName>
        <fullName evidence="5">Putative reverse transcriptase domain-containing protein</fullName>
    </submittedName>
</protein>
<evidence type="ECO:0000259" key="3">
    <source>
        <dbReference type="Pfam" id="PF17919"/>
    </source>
</evidence>
<feature type="compositionally biased region" description="Polar residues" evidence="2">
    <location>
        <begin position="549"/>
        <end position="573"/>
    </location>
</feature>
<gene>
    <name evidence="5" type="ORF">Tci_046502</name>
</gene>
<feature type="domain" description="Tf2-1-like SH3-like" evidence="4">
    <location>
        <begin position="1025"/>
        <end position="1089"/>
    </location>
</feature>
<dbReference type="InterPro" id="IPR012337">
    <property type="entry name" value="RNaseH-like_sf"/>
</dbReference>